<evidence type="ECO:0000256" key="6">
    <source>
        <dbReference type="ARBA" id="ARBA00035132"/>
    </source>
</evidence>
<dbReference type="AlphaFoldDB" id="A0A0N5CB03"/>
<proteinExistence type="inferred from homology"/>
<comment type="similarity">
    <text evidence="2">Belongs to the mitochondrion-specific ribosomal protein mS33 family.</text>
</comment>
<reference evidence="8" key="1">
    <citation type="submission" date="2017-02" db="UniProtKB">
        <authorList>
            <consortium name="WormBaseParasite"/>
        </authorList>
    </citation>
    <scope>IDENTIFICATION</scope>
</reference>
<evidence type="ECO:0000256" key="1">
    <source>
        <dbReference type="ARBA" id="ARBA00004173"/>
    </source>
</evidence>
<accession>A0A0N5CB03</accession>
<name>A0A0N5CB03_STREA</name>
<dbReference type="PANTHER" id="PTHR13362:SF2">
    <property type="entry name" value="SMALL RIBOSOMAL SUBUNIT PROTEIN MS33"/>
    <property type="match status" value="1"/>
</dbReference>
<evidence type="ECO:0000256" key="5">
    <source>
        <dbReference type="ARBA" id="ARBA00023274"/>
    </source>
</evidence>
<evidence type="ECO:0000256" key="2">
    <source>
        <dbReference type="ARBA" id="ARBA00008970"/>
    </source>
</evidence>
<dbReference type="STRING" id="174720.A0A0N5CB03"/>
<evidence type="ECO:0000313" key="7">
    <source>
        <dbReference type="Proteomes" id="UP000046392"/>
    </source>
</evidence>
<dbReference type="InterPro" id="IPR013219">
    <property type="entry name" value="Ribosomal_mS33"/>
</dbReference>
<dbReference type="GO" id="GO:1990904">
    <property type="term" value="C:ribonucleoprotein complex"/>
    <property type="evidence" value="ECO:0007669"/>
    <property type="project" value="UniProtKB-KW"/>
</dbReference>
<dbReference type="GO" id="GO:0005840">
    <property type="term" value="C:ribosome"/>
    <property type="evidence" value="ECO:0007669"/>
    <property type="project" value="UniProtKB-KW"/>
</dbReference>
<organism evidence="7 8">
    <name type="scientific">Strongyloides papillosus</name>
    <name type="common">Intestinal threadworm</name>
    <dbReference type="NCBI Taxonomy" id="174720"/>
    <lineage>
        <taxon>Eukaryota</taxon>
        <taxon>Metazoa</taxon>
        <taxon>Ecdysozoa</taxon>
        <taxon>Nematoda</taxon>
        <taxon>Chromadorea</taxon>
        <taxon>Rhabditida</taxon>
        <taxon>Tylenchina</taxon>
        <taxon>Panagrolaimomorpha</taxon>
        <taxon>Strongyloidoidea</taxon>
        <taxon>Strongyloididae</taxon>
        <taxon>Strongyloides</taxon>
    </lineage>
</organism>
<keyword evidence="5" id="KW-0687">Ribonucleoprotein</keyword>
<evidence type="ECO:0000256" key="3">
    <source>
        <dbReference type="ARBA" id="ARBA00022980"/>
    </source>
</evidence>
<dbReference type="Pfam" id="PF08293">
    <property type="entry name" value="MRP-S33"/>
    <property type="match status" value="1"/>
</dbReference>
<keyword evidence="3" id="KW-0689">Ribosomal protein</keyword>
<sequence>MSGRTMASRIVRFGKGITNTTPYGKRMERLSNRIFNEVTRTTDAKSMKMIKILSAEPLEQQDQKSVSYYPNLPMFHYLTKLLYFHGVFMDEHLIWRKIQDEIQIKRGKVVRPVIGEGKRAQLRKK</sequence>
<dbReference type="GO" id="GO:0005739">
    <property type="term" value="C:mitochondrion"/>
    <property type="evidence" value="ECO:0007669"/>
    <property type="project" value="UniProtKB-SubCell"/>
</dbReference>
<keyword evidence="7" id="KW-1185">Reference proteome</keyword>
<evidence type="ECO:0000313" key="8">
    <source>
        <dbReference type="WBParaSite" id="SPAL_0001506900.1"/>
    </source>
</evidence>
<protein>
    <recommendedName>
        <fullName evidence="6">Small ribosomal subunit protein mS33</fullName>
    </recommendedName>
</protein>
<dbReference type="Proteomes" id="UP000046392">
    <property type="component" value="Unplaced"/>
</dbReference>
<comment type="subcellular location">
    <subcellularLocation>
        <location evidence="1">Mitochondrion</location>
    </subcellularLocation>
</comment>
<keyword evidence="4" id="KW-0496">Mitochondrion</keyword>
<dbReference type="WBParaSite" id="SPAL_0001506900.1">
    <property type="protein sequence ID" value="SPAL_0001506900.1"/>
    <property type="gene ID" value="SPAL_0001506900"/>
</dbReference>
<evidence type="ECO:0000256" key="4">
    <source>
        <dbReference type="ARBA" id="ARBA00023128"/>
    </source>
</evidence>
<dbReference type="PANTHER" id="PTHR13362">
    <property type="entry name" value="MITOCHONDRIAL RIBOSOMAL PROTEIN S33"/>
    <property type="match status" value="1"/>
</dbReference>